<keyword evidence="8" id="KW-0472">Membrane</keyword>
<dbReference type="Gene3D" id="3.30.565.10">
    <property type="entry name" value="Histidine kinase-like ATPase, C-terminal domain"/>
    <property type="match status" value="1"/>
</dbReference>
<dbReference type="InterPro" id="IPR003594">
    <property type="entry name" value="HATPase_dom"/>
</dbReference>
<evidence type="ECO:0000256" key="2">
    <source>
        <dbReference type="ARBA" id="ARBA00004370"/>
    </source>
</evidence>
<evidence type="ECO:0000313" key="11">
    <source>
        <dbReference type="Proteomes" id="UP001600894"/>
    </source>
</evidence>
<gene>
    <name evidence="10" type="ORF">F130042H8_36820</name>
</gene>
<keyword evidence="6 10" id="KW-0418">Kinase</keyword>
<keyword evidence="4" id="KW-0597">Phosphoprotein</keyword>
<feature type="domain" description="Histidine kinase" evidence="9">
    <location>
        <begin position="191"/>
        <end position="403"/>
    </location>
</feature>
<dbReference type="EMBL" id="BAABXL010000001">
    <property type="protein sequence ID" value="GAA6270622.1"/>
    <property type="molecule type" value="Genomic_DNA"/>
</dbReference>
<dbReference type="InterPro" id="IPR005467">
    <property type="entry name" value="His_kinase_dom"/>
</dbReference>
<dbReference type="Proteomes" id="UP001600894">
    <property type="component" value="Unassembled WGS sequence"/>
</dbReference>
<evidence type="ECO:0000256" key="4">
    <source>
        <dbReference type="ARBA" id="ARBA00022553"/>
    </source>
</evidence>
<organism evidence="10 11">
    <name type="scientific">Enterocloster alcoholdehydrogenati</name>
    <dbReference type="NCBI Taxonomy" id="2547410"/>
    <lineage>
        <taxon>Bacteria</taxon>
        <taxon>Bacillati</taxon>
        <taxon>Bacillota</taxon>
        <taxon>Clostridia</taxon>
        <taxon>Lachnospirales</taxon>
        <taxon>Lachnospiraceae</taxon>
        <taxon>Enterocloster</taxon>
    </lineage>
</organism>
<dbReference type="RefSeq" id="WP_176255209.1">
    <property type="nucleotide sequence ID" value="NZ_BAABXL010000001.1"/>
</dbReference>
<dbReference type="SUPFAM" id="SSF47384">
    <property type="entry name" value="Homodimeric domain of signal transducing histidine kinase"/>
    <property type="match status" value="1"/>
</dbReference>
<name>A0ABQ0B2X4_9FIRM</name>
<dbReference type="EC" id="2.7.13.3" evidence="3"/>
<proteinExistence type="predicted"/>
<dbReference type="PRINTS" id="PR00344">
    <property type="entry name" value="BCTRLSENSOR"/>
</dbReference>
<comment type="catalytic activity">
    <reaction evidence="1">
        <text>ATP + protein L-histidine = ADP + protein N-phospho-L-histidine.</text>
        <dbReference type="EC" id="2.7.13.3"/>
    </reaction>
</comment>
<feature type="transmembrane region" description="Helical" evidence="8">
    <location>
        <begin position="145"/>
        <end position="170"/>
    </location>
</feature>
<dbReference type="InterPro" id="IPR003661">
    <property type="entry name" value="HisK_dim/P_dom"/>
</dbReference>
<evidence type="ECO:0000256" key="5">
    <source>
        <dbReference type="ARBA" id="ARBA00022679"/>
    </source>
</evidence>
<dbReference type="InterPro" id="IPR050351">
    <property type="entry name" value="BphY/WalK/GraS-like"/>
</dbReference>
<reference evidence="10 11" key="1">
    <citation type="submission" date="2024-04" db="EMBL/GenBank/DDBJ databases">
        <title>Defined microbial consortia suppress multidrug-resistant proinflammatory Enterobacteriaceae via ecological control.</title>
        <authorList>
            <person name="Furuichi M."/>
            <person name="Kawaguchi T."/>
            <person name="Pust M."/>
            <person name="Yasuma K."/>
            <person name="Plichta D."/>
            <person name="Hasegawa N."/>
            <person name="Ohya T."/>
            <person name="Bhattarai S."/>
            <person name="Sasajima S."/>
            <person name="Aoto Y."/>
            <person name="Tuganbaev T."/>
            <person name="Yaginuma M."/>
            <person name="Ueda M."/>
            <person name="Okahashi N."/>
            <person name="Amafuji K."/>
            <person name="Kiridooshi Y."/>
            <person name="Sugita K."/>
            <person name="Strazar M."/>
            <person name="Skelly A."/>
            <person name="Suda W."/>
            <person name="Hattori M."/>
            <person name="Nakamoto N."/>
            <person name="Caballero S."/>
            <person name="Norman J."/>
            <person name="Olle B."/>
            <person name="Tanoue T."/>
            <person name="Arita M."/>
            <person name="Bucci V."/>
            <person name="Atarashi K."/>
            <person name="Xavier R."/>
            <person name="Honda K."/>
        </authorList>
    </citation>
    <scope>NUCLEOTIDE SEQUENCE [LARGE SCALE GENOMIC DNA]</scope>
    <source>
        <strain evidence="11">f13</strain>
    </source>
</reference>
<dbReference type="InterPro" id="IPR036097">
    <property type="entry name" value="HisK_dim/P_sf"/>
</dbReference>
<keyword evidence="8" id="KW-0812">Transmembrane</keyword>
<keyword evidence="5" id="KW-0808">Transferase</keyword>
<evidence type="ECO:0000256" key="6">
    <source>
        <dbReference type="ARBA" id="ARBA00022777"/>
    </source>
</evidence>
<dbReference type="PANTHER" id="PTHR45453:SF1">
    <property type="entry name" value="PHOSPHATE REGULON SENSOR PROTEIN PHOR"/>
    <property type="match status" value="1"/>
</dbReference>
<dbReference type="InterPro" id="IPR004358">
    <property type="entry name" value="Sig_transdc_His_kin-like_C"/>
</dbReference>
<keyword evidence="11" id="KW-1185">Reference proteome</keyword>
<evidence type="ECO:0000256" key="1">
    <source>
        <dbReference type="ARBA" id="ARBA00000085"/>
    </source>
</evidence>
<dbReference type="PROSITE" id="PS50109">
    <property type="entry name" value="HIS_KIN"/>
    <property type="match status" value="1"/>
</dbReference>
<dbReference type="InterPro" id="IPR036890">
    <property type="entry name" value="HATPase_C_sf"/>
</dbReference>
<protein>
    <recommendedName>
        <fullName evidence="3">histidine kinase</fullName>
        <ecNumber evidence="3">2.7.13.3</ecNumber>
    </recommendedName>
</protein>
<evidence type="ECO:0000256" key="7">
    <source>
        <dbReference type="ARBA" id="ARBA00023012"/>
    </source>
</evidence>
<comment type="caution">
    <text evidence="10">The sequence shown here is derived from an EMBL/GenBank/DDBJ whole genome shotgun (WGS) entry which is preliminary data.</text>
</comment>
<dbReference type="PANTHER" id="PTHR45453">
    <property type="entry name" value="PHOSPHATE REGULON SENSOR PROTEIN PHOR"/>
    <property type="match status" value="1"/>
</dbReference>
<evidence type="ECO:0000259" key="9">
    <source>
        <dbReference type="PROSITE" id="PS50109"/>
    </source>
</evidence>
<evidence type="ECO:0000313" key="10">
    <source>
        <dbReference type="EMBL" id="GAA6270622.1"/>
    </source>
</evidence>
<evidence type="ECO:0000256" key="3">
    <source>
        <dbReference type="ARBA" id="ARBA00012438"/>
    </source>
</evidence>
<sequence>MIRKLRNKLILVSMISLFTVLFLIISLSMAVSYRHLTMEADRTLAVLAGNGGVFPLESGPFKSAPELPFESRFFSVRLTNTGELITANMERIAAVKQDKALDYAREIIASGRTCGFKDVYRYAVQNTSNGSMVLFLDCRRSLESFYSFSLTCVLISLLGMAAVLVLILLFSRRIVKPIAESYEKQRRFITDAGHEIKTPLAIINANTDILEMDLGENEWLAEIKNQTRRLTVLTNDLISLSRMEEAGGNLQMEVFSFSEMTQEAAQSFQAMAASRQQTFSMDIASALFVRGDRKDLGRLLSILLDNAVKYCPPQGYIHLTLKQTGKYLCLKLTNTAQSIHPSDLPHLFDRFYRTDTSRNSETGGYGIGLSIANAVAGAHKGRISAATEDGTSLTITVLLPAAQHP</sequence>
<dbReference type="Pfam" id="PF00512">
    <property type="entry name" value="HisKA"/>
    <property type="match status" value="1"/>
</dbReference>
<evidence type="ECO:0000256" key="8">
    <source>
        <dbReference type="SAM" id="Phobius"/>
    </source>
</evidence>
<dbReference type="Gene3D" id="1.10.287.130">
    <property type="match status" value="1"/>
</dbReference>
<keyword evidence="8" id="KW-1133">Transmembrane helix</keyword>
<keyword evidence="7" id="KW-0902">Two-component regulatory system</keyword>
<comment type="subcellular location">
    <subcellularLocation>
        <location evidence="2">Membrane</location>
    </subcellularLocation>
</comment>
<dbReference type="SMART" id="SM00388">
    <property type="entry name" value="HisKA"/>
    <property type="match status" value="1"/>
</dbReference>
<accession>A0ABQ0B2X4</accession>
<dbReference type="SMART" id="SM00387">
    <property type="entry name" value="HATPase_c"/>
    <property type="match status" value="1"/>
</dbReference>
<dbReference type="SUPFAM" id="SSF55874">
    <property type="entry name" value="ATPase domain of HSP90 chaperone/DNA topoisomerase II/histidine kinase"/>
    <property type="match status" value="1"/>
</dbReference>
<dbReference type="GO" id="GO:0016301">
    <property type="term" value="F:kinase activity"/>
    <property type="evidence" value="ECO:0007669"/>
    <property type="project" value="UniProtKB-KW"/>
</dbReference>
<dbReference type="CDD" id="cd00082">
    <property type="entry name" value="HisKA"/>
    <property type="match status" value="1"/>
</dbReference>
<dbReference type="Pfam" id="PF02518">
    <property type="entry name" value="HATPase_c"/>
    <property type="match status" value="1"/>
</dbReference>